<dbReference type="AlphaFoldDB" id="A0AAD6TJ00"/>
<dbReference type="Proteomes" id="UP001218188">
    <property type="component" value="Unassembled WGS sequence"/>
</dbReference>
<proteinExistence type="predicted"/>
<evidence type="ECO:0000313" key="3">
    <source>
        <dbReference type="Proteomes" id="UP001218188"/>
    </source>
</evidence>
<evidence type="ECO:0000256" key="1">
    <source>
        <dbReference type="SAM" id="MobiDB-lite"/>
    </source>
</evidence>
<protein>
    <submittedName>
        <fullName evidence="2">Uncharacterized protein</fullName>
    </submittedName>
</protein>
<organism evidence="2 3">
    <name type="scientific">Mycena alexandri</name>
    <dbReference type="NCBI Taxonomy" id="1745969"/>
    <lineage>
        <taxon>Eukaryota</taxon>
        <taxon>Fungi</taxon>
        <taxon>Dikarya</taxon>
        <taxon>Basidiomycota</taxon>
        <taxon>Agaricomycotina</taxon>
        <taxon>Agaricomycetes</taxon>
        <taxon>Agaricomycetidae</taxon>
        <taxon>Agaricales</taxon>
        <taxon>Marasmiineae</taxon>
        <taxon>Mycenaceae</taxon>
        <taxon>Mycena</taxon>
    </lineage>
</organism>
<sequence>MFFSMGILASEEERLPSGGRISEEMVSGADYLLKLTESGRVEYLSSCALGRADETREGGPGGSSSADSPSGPCQDDVRKTNARKQQEIGKPGWADGEGLEGLEVRFPMNSKITHKTSHGILQIRGILTAVWPAVFRVILLRKYHIWMVCGVLHRKERRVEPLTPAADRWSREGANSTEFIIRFLVLNSEQLKSEPGTCAVARMRMALNGTKSYRQEQCCEGQVSASRDVSSYSVQEAFWTEGLAVGGFWKGKLYQNNKHRAGGSKAEGRAGRRDPLRGSTASRQFTGGLVDIDC</sequence>
<feature type="compositionally biased region" description="Low complexity" evidence="1">
    <location>
        <begin position="63"/>
        <end position="72"/>
    </location>
</feature>
<name>A0AAD6TJ00_9AGAR</name>
<dbReference type="EMBL" id="JARJCM010000005">
    <property type="protein sequence ID" value="KAJ7045123.1"/>
    <property type="molecule type" value="Genomic_DNA"/>
</dbReference>
<evidence type="ECO:0000313" key="2">
    <source>
        <dbReference type="EMBL" id="KAJ7045123.1"/>
    </source>
</evidence>
<feature type="region of interest" description="Disordered" evidence="1">
    <location>
        <begin position="259"/>
        <end position="282"/>
    </location>
</feature>
<gene>
    <name evidence="2" type="ORF">C8F04DRAFT_1174106</name>
</gene>
<comment type="caution">
    <text evidence="2">The sequence shown here is derived from an EMBL/GenBank/DDBJ whole genome shotgun (WGS) entry which is preliminary data.</text>
</comment>
<feature type="compositionally biased region" description="Basic and acidic residues" evidence="1">
    <location>
        <begin position="75"/>
        <end position="87"/>
    </location>
</feature>
<accession>A0AAD6TJ00</accession>
<feature type="region of interest" description="Disordered" evidence="1">
    <location>
        <begin position="52"/>
        <end position="92"/>
    </location>
</feature>
<reference evidence="2" key="1">
    <citation type="submission" date="2023-03" db="EMBL/GenBank/DDBJ databases">
        <title>Massive genome expansion in bonnet fungi (Mycena s.s.) driven by repeated elements and novel gene families across ecological guilds.</title>
        <authorList>
            <consortium name="Lawrence Berkeley National Laboratory"/>
            <person name="Harder C.B."/>
            <person name="Miyauchi S."/>
            <person name="Viragh M."/>
            <person name="Kuo A."/>
            <person name="Thoen E."/>
            <person name="Andreopoulos B."/>
            <person name="Lu D."/>
            <person name="Skrede I."/>
            <person name="Drula E."/>
            <person name="Henrissat B."/>
            <person name="Morin E."/>
            <person name="Kohler A."/>
            <person name="Barry K."/>
            <person name="LaButti K."/>
            <person name="Morin E."/>
            <person name="Salamov A."/>
            <person name="Lipzen A."/>
            <person name="Mereny Z."/>
            <person name="Hegedus B."/>
            <person name="Baldrian P."/>
            <person name="Stursova M."/>
            <person name="Weitz H."/>
            <person name="Taylor A."/>
            <person name="Grigoriev I.V."/>
            <person name="Nagy L.G."/>
            <person name="Martin F."/>
            <person name="Kauserud H."/>
        </authorList>
    </citation>
    <scope>NUCLEOTIDE SEQUENCE</scope>
    <source>
        <strain evidence="2">CBHHK200</strain>
    </source>
</reference>
<feature type="compositionally biased region" description="Basic and acidic residues" evidence="1">
    <location>
        <begin position="266"/>
        <end position="276"/>
    </location>
</feature>
<keyword evidence="3" id="KW-1185">Reference proteome</keyword>